<keyword evidence="19" id="KW-0732">Signal</keyword>
<keyword evidence="6" id="KW-0813">Transport</keyword>
<keyword evidence="13 18" id="KW-0520">NAD</keyword>
<dbReference type="AlphaFoldDB" id="A0A0A0VA55"/>
<feature type="signal peptide" evidence="19">
    <location>
        <begin position="1"/>
        <end position="23"/>
    </location>
</feature>
<dbReference type="InterPro" id="IPR001750">
    <property type="entry name" value="ND/Mrp_TM"/>
</dbReference>
<dbReference type="Pfam" id="PF00361">
    <property type="entry name" value="Proton_antipo_M"/>
    <property type="match status" value="1"/>
</dbReference>
<dbReference type="GO" id="GO:0005743">
    <property type="term" value="C:mitochondrial inner membrane"/>
    <property type="evidence" value="ECO:0007669"/>
    <property type="project" value="UniProtKB-SubCell"/>
</dbReference>
<sequence>MSMNMSKMLFYSMLFMSTMLVMSSSNWLSMWMGLEINMMSFITLMYYKKNYSSSESMMSYFMVQSISSMMFLIIITMNYTMMISPEMLSNTVNTLLLCTMMFKMGAAPFHFWMPQIMQKMKWSMCMLLMTWQKLAPMSILSSMINNNTTIMIMAMMSTIVGSIGGLNQTSLRKIMAYSSINHMGWMLSCLMLDNEMWMSYIAIYSMLTIMTINFFMKMSMYHINQMSINSMTMMEKTIYFSLMLSMGGLPPFIGFLPKWMVIQSLMMKNMYLILLVMMLMTLLTLFYYIRTMSTIMLMNSTMNKWMLTTKINKNSQLMMIMINLMLPWMMVINFF</sequence>
<feature type="transmembrane region" description="Helical" evidence="18">
    <location>
        <begin position="196"/>
        <end position="216"/>
    </location>
</feature>
<reference evidence="21" key="1">
    <citation type="journal article" date="2014" name="Nucleic Acids Res.">
        <title>Multiplex sequencing of pooled mitochondrial genomes-a crucial step toward biodiversity analysis using mito-metagenomics.</title>
        <authorList>
            <person name="Tang M."/>
            <person name="Tan M."/>
            <person name="Meng G."/>
            <person name="Yang S."/>
            <person name="Su X."/>
            <person name="Liu S."/>
            <person name="Song W."/>
            <person name="Li Y."/>
            <person name="Wu Q."/>
            <person name="Zhang A."/>
            <person name="Zhou X."/>
        </authorList>
    </citation>
    <scope>NUCLEOTIDE SEQUENCE</scope>
</reference>
<comment type="subcellular location">
    <subcellularLocation>
        <location evidence="2 18">Mitochondrion inner membrane</location>
        <topology evidence="2 18">Multi-pass membrane protein</topology>
    </subcellularLocation>
</comment>
<proteinExistence type="inferred from homology"/>
<keyword evidence="14 18" id="KW-0830">Ubiquinone</keyword>
<comment type="similarity">
    <text evidence="3 18">Belongs to the complex I subunit 2 family.</text>
</comment>
<evidence type="ECO:0000256" key="14">
    <source>
        <dbReference type="ARBA" id="ARBA00023075"/>
    </source>
</evidence>
<evidence type="ECO:0000256" key="5">
    <source>
        <dbReference type="ARBA" id="ARBA00021008"/>
    </source>
</evidence>
<keyword evidence="16 18" id="KW-0472">Membrane</keyword>
<comment type="function">
    <text evidence="1">Core subunit of the mitochondrial membrane respiratory chain NADH dehydrogenase (Complex I) that is believed to belong to the minimal assembly required for catalysis. Complex I functions in the transfer of electrons from NADH to the respiratory chain. The immediate electron acceptor for the enzyme is believed to be ubiquinone.</text>
</comment>
<evidence type="ECO:0000259" key="20">
    <source>
        <dbReference type="Pfam" id="PF00361"/>
    </source>
</evidence>
<keyword evidence="12 18" id="KW-1133">Transmembrane helix</keyword>
<name>A0A0A0VA55_9HEMI</name>
<evidence type="ECO:0000256" key="11">
    <source>
        <dbReference type="ARBA" id="ARBA00022982"/>
    </source>
</evidence>
<dbReference type="GO" id="GO:0006120">
    <property type="term" value="P:mitochondrial electron transport, NADH to ubiquinone"/>
    <property type="evidence" value="ECO:0007669"/>
    <property type="project" value="InterPro"/>
</dbReference>
<dbReference type="EC" id="7.1.1.2" evidence="4 18"/>
<keyword evidence="8 18" id="KW-0812">Transmembrane</keyword>
<evidence type="ECO:0000256" key="9">
    <source>
        <dbReference type="ARBA" id="ARBA00022792"/>
    </source>
</evidence>
<evidence type="ECO:0000256" key="6">
    <source>
        <dbReference type="ARBA" id="ARBA00022448"/>
    </source>
</evidence>
<keyword evidence="7 18" id="KW-0679">Respiratory chain</keyword>
<gene>
    <name evidence="21" type="primary">ND2</name>
</gene>
<evidence type="ECO:0000256" key="13">
    <source>
        <dbReference type="ARBA" id="ARBA00023027"/>
    </source>
</evidence>
<keyword evidence="11 18" id="KW-0249">Electron transport</keyword>
<evidence type="ECO:0000313" key="21">
    <source>
        <dbReference type="EMBL" id="AIW65036.1"/>
    </source>
</evidence>
<comment type="catalytic activity">
    <reaction evidence="17 18">
        <text>a ubiquinone + NADH + 5 H(+)(in) = a ubiquinol + NAD(+) + 4 H(+)(out)</text>
        <dbReference type="Rhea" id="RHEA:29091"/>
        <dbReference type="Rhea" id="RHEA-COMP:9565"/>
        <dbReference type="Rhea" id="RHEA-COMP:9566"/>
        <dbReference type="ChEBI" id="CHEBI:15378"/>
        <dbReference type="ChEBI" id="CHEBI:16389"/>
        <dbReference type="ChEBI" id="CHEBI:17976"/>
        <dbReference type="ChEBI" id="CHEBI:57540"/>
        <dbReference type="ChEBI" id="CHEBI:57945"/>
        <dbReference type="EC" id="7.1.1.2"/>
    </reaction>
</comment>
<evidence type="ECO:0000256" key="16">
    <source>
        <dbReference type="ARBA" id="ARBA00023136"/>
    </source>
</evidence>
<feature type="transmembrane region" description="Helical" evidence="18">
    <location>
        <begin position="269"/>
        <end position="289"/>
    </location>
</feature>
<evidence type="ECO:0000256" key="12">
    <source>
        <dbReference type="ARBA" id="ARBA00022989"/>
    </source>
</evidence>
<evidence type="ECO:0000256" key="4">
    <source>
        <dbReference type="ARBA" id="ARBA00012944"/>
    </source>
</evidence>
<dbReference type="PANTHER" id="PTHR46552:SF1">
    <property type="entry name" value="NADH-UBIQUINONE OXIDOREDUCTASE CHAIN 2"/>
    <property type="match status" value="1"/>
</dbReference>
<feature type="transmembrane region" description="Helical" evidence="18">
    <location>
        <begin position="237"/>
        <end position="257"/>
    </location>
</feature>
<evidence type="ECO:0000256" key="3">
    <source>
        <dbReference type="ARBA" id="ARBA00007012"/>
    </source>
</evidence>
<dbReference type="PANTHER" id="PTHR46552">
    <property type="entry name" value="NADH-UBIQUINONE OXIDOREDUCTASE CHAIN 2"/>
    <property type="match status" value="1"/>
</dbReference>
<geneLocation type="mitochondrion" evidence="21"/>
<feature type="transmembrane region" description="Helical" evidence="18">
    <location>
        <begin position="317"/>
        <end position="334"/>
    </location>
</feature>
<feature type="chain" id="PRO_5001970721" description="NADH-ubiquinone oxidoreductase chain 2" evidence="19">
    <location>
        <begin position="24"/>
        <end position="335"/>
    </location>
</feature>
<evidence type="ECO:0000256" key="2">
    <source>
        <dbReference type="ARBA" id="ARBA00004448"/>
    </source>
</evidence>
<keyword evidence="10 18" id="KW-1278">Translocase</keyword>
<evidence type="ECO:0000256" key="7">
    <source>
        <dbReference type="ARBA" id="ARBA00022660"/>
    </source>
</evidence>
<keyword evidence="9 18" id="KW-0999">Mitochondrion inner membrane</keyword>
<organism evidence="21">
    <name type="scientific">Notonectidae sp. MT-2014</name>
    <dbReference type="NCBI Taxonomy" id="1560018"/>
    <lineage>
        <taxon>Eukaryota</taxon>
        <taxon>Metazoa</taxon>
        <taxon>Ecdysozoa</taxon>
        <taxon>Arthropoda</taxon>
        <taxon>Hexapoda</taxon>
        <taxon>Insecta</taxon>
        <taxon>Pterygota</taxon>
        <taxon>Neoptera</taxon>
        <taxon>Paraneoptera</taxon>
        <taxon>Hemiptera</taxon>
        <taxon>Heteroptera</taxon>
        <taxon>Panheteroptera</taxon>
        <taxon>Nepomorpha</taxon>
        <taxon>Notonectidae</taxon>
    </lineage>
</organism>
<feature type="domain" description="NADH:quinone oxidoreductase/Mrp antiporter transmembrane" evidence="20">
    <location>
        <begin position="24"/>
        <end position="284"/>
    </location>
</feature>
<evidence type="ECO:0000256" key="19">
    <source>
        <dbReference type="SAM" id="SignalP"/>
    </source>
</evidence>
<evidence type="ECO:0000256" key="10">
    <source>
        <dbReference type="ARBA" id="ARBA00022967"/>
    </source>
</evidence>
<comment type="function">
    <text evidence="18">Core subunit of the mitochondrial membrane respiratory chain NADH dehydrogenase (Complex I) which catalyzes electron transfer from NADH through the respiratory chain, using ubiquinone as an electron acceptor. Essential for the catalytic activity and assembly of complex I.</text>
</comment>
<evidence type="ECO:0000256" key="18">
    <source>
        <dbReference type="RuleBase" id="RU003403"/>
    </source>
</evidence>
<dbReference type="PRINTS" id="PR01436">
    <property type="entry name" value="NADHDHGNASE2"/>
</dbReference>
<dbReference type="GO" id="GO:0008137">
    <property type="term" value="F:NADH dehydrogenase (ubiquinone) activity"/>
    <property type="evidence" value="ECO:0007669"/>
    <property type="project" value="UniProtKB-EC"/>
</dbReference>
<evidence type="ECO:0000256" key="8">
    <source>
        <dbReference type="ARBA" id="ARBA00022692"/>
    </source>
</evidence>
<dbReference type="InterPro" id="IPR050175">
    <property type="entry name" value="Complex_I_Subunit_2"/>
</dbReference>
<evidence type="ECO:0000256" key="15">
    <source>
        <dbReference type="ARBA" id="ARBA00023128"/>
    </source>
</evidence>
<evidence type="ECO:0000256" key="1">
    <source>
        <dbReference type="ARBA" id="ARBA00003257"/>
    </source>
</evidence>
<keyword evidence="15 18" id="KW-0496">Mitochondrion</keyword>
<dbReference type="InterPro" id="IPR003917">
    <property type="entry name" value="NADH_UbQ_OxRdtase_chain2"/>
</dbReference>
<accession>A0A0A0VA55</accession>
<dbReference type="EMBL" id="KM244707">
    <property type="protein sequence ID" value="AIW65036.1"/>
    <property type="molecule type" value="Genomic_DNA"/>
</dbReference>
<protein>
    <recommendedName>
        <fullName evidence="5 18">NADH-ubiquinone oxidoreductase chain 2</fullName>
        <ecNumber evidence="4 18">7.1.1.2</ecNumber>
    </recommendedName>
</protein>
<evidence type="ECO:0000256" key="17">
    <source>
        <dbReference type="ARBA" id="ARBA00049551"/>
    </source>
</evidence>